<evidence type="ECO:0000313" key="5">
    <source>
        <dbReference type="Proteomes" id="UP000539473"/>
    </source>
</evidence>
<reference evidence="3" key="4">
    <citation type="submission" date="2024-05" db="EMBL/GenBank/DDBJ databases">
        <authorList>
            <person name="Sun Q."/>
            <person name="Zhou Y."/>
        </authorList>
    </citation>
    <scope>NUCLEOTIDE SEQUENCE</scope>
    <source>
        <strain evidence="3">CGMCC 1.18437</strain>
    </source>
</reference>
<dbReference type="EMBL" id="JACHFK010000001">
    <property type="protein sequence ID" value="MBB5375371.1"/>
    <property type="molecule type" value="Genomic_DNA"/>
</dbReference>
<reference evidence="4 5" key="3">
    <citation type="submission" date="2020-08" db="EMBL/GenBank/DDBJ databases">
        <title>Genomic Encyclopedia of Type Strains, Phase IV (KMG-IV): sequencing the most valuable type-strain genomes for metagenomic binning, comparative biology and taxonomic classification.</title>
        <authorList>
            <person name="Goeker M."/>
        </authorList>
    </citation>
    <scope>NUCLEOTIDE SEQUENCE [LARGE SCALE GENOMIC DNA]</scope>
    <source>
        <strain evidence="4 5">DSM 27521</strain>
    </source>
</reference>
<keyword evidence="6" id="KW-1185">Reference proteome</keyword>
<dbReference type="Proteomes" id="UP000619376">
    <property type="component" value="Unassembled WGS sequence"/>
</dbReference>
<evidence type="ECO:0000256" key="1">
    <source>
        <dbReference type="SAM" id="SignalP"/>
    </source>
</evidence>
<feature type="domain" description="PrcB C-terminal" evidence="2">
    <location>
        <begin position="282"/>
        <end position="339"/>
    </location>
</feature>
<dbReference type="AlphaFoldDB" id="A0A7W8KC47"/>
<dbReference type="EMBL" id="BNAJ01000001">
    <property type="protein sequence ID" value="GHF29816.1"/>
    <property type="molecule type" value="Genomic_DNA"/>
</dbReference>
<evidence type="ECO:0000313" key="3">
    <source>
        <dbReference type="EMBL" id="GHF29816.1"/>
    </source>
</evidence>
<sequence>MTAAHPFPRPLRRAALAAALVASAGLVGCRATGAGAVEVHEAVLYGGTQDRVVWIYGGPDAARTTLTIDGHRATLGDSSAAGGLPGTLSVDGHAAYRVKAASLSAPFAARPEGSRVQITASTPAVTTVYATDGERWTRLSGTSGMVDMAPATSLRGAGRLTDAEADALGAALLHQGPLYVAVLAEDSIPDTPLTLDPAPGTYRRTGLYVAAPPAASAPKPSPVTATTGDRVTYTELSSGTNARVSAPTVQVATTDAEVATLYTQAHGRQTDVPTPASVGSGTVVGIFLGQRNTGGYGVRVVRASASGGVLTLTVQLRVPGPGSITTQAITSPWTLVRVEGTYTRVDVVDEFGQPLPVGGATDR</sequence>
<feature type="signal peptide" evidence="1">
    <location>
        <begin position="1"/>
        <end position="24"/>
    </location>
</feature>
<dbReference type="Proteomes" id="UP000539473">
    <property type="component" value="Unassembled WGS sequence"/>
</dbReference>
<dbReference type="RefSeq" id="WP_184109585.1">
    <property type="nucleotide sequence ID" value="NZ_BNAJ01000001.1"/>
</dbReference>
<evidence type="ECO:0000259" key="2">
    <source>
        <dbReference type="Pfam" id="PF14343"/>
    </source>
</evidence>
<reference evidence="3" key="1">
    <citation type="journal article" date="2014" name="Int. J. Syst. Evol. Microbiol.">
        <title>Complete genome of a new Firmicutes species belonging to the dominant human colonic microbiota ('Ruminococcus bicirculans') reveals two chromosomes and a selective capacity to utilize plant glucans.</title>
        <authorList>
            <consortium name="NISC Comparative Sequencing Program"/>
            <person name="Wegmann U."/>
            <person name="Louis P."/>
            <person name="Goesmann A."/>
            <person name="Henrissat B."/>
            <person name="Duncan S.H."/>
            <person name="Flint H.J."/>
        </authorList>
    </citation>
    <scope>NUCLEOTIDE SEQUENCE</scope>
    <source>
        <strain evidence="3">CGMCC 1.18437</strain>
    </source>
</reference>
<reference evidence="6" key="2">
    <citation type="journal article" date="2019" name="Int. J. Syst. Evol. Microbiol.">
        <title>The Global Catalogue of Microorganisms (GCM) 10K type strain sequencing project: providing services to taxonomists for standard genome sequencing and annotation.</title>
        <authorList>
            <consortium name="The Broad Institute Genomics Platform"/>
            <consortium name="The Broad Institute Genome Sequencing Center for Infectious Disease"/>
            <person name="Wu L."/>
            <person name="Ma J."/>
        </authorList>
    </citation>
    <scope>NUCLEOTIDE SEQUENCE [LARGE SCALE GENOMIC DNA]</scope>
    <source>
        <strain evidence="6">CGMCC 1.18437</strain>
    </source>
</reference>
<name>A0A7W8KC47_9DEIO</name>
<protein>
    <recommendedName>
        <fullName evidence="2">PrcB C-terminal domain-containing protein</fullName>
    </recommendedName>
</protein>
<accession>A0A7W8KC47</accession>
<feature type="chain" id="PRO_5030609845" description="PrcB C-terminal domain-containing protein" evidence="1">
    <location>
        <begin position="25"/>
        <end position="363"/>
    </location>
</feature>
<comment type="caution">
    <text evidence="4">The sequence shown here is derived from an EMBL/GenBank/DDBJ whole genome shotgun (WGS) entry which is preliminary data.</text>
</comment>
<proteinExistence type="predicted"/>
<keyword evidence="1" id="KW-0732">Signal</keyword>
<evidence type="ECO:0000313" key="4">
    <source>
        <dbReference type="EMBL" id="MBB5375371.1"/>
    </source>
</evidence>
<evidence type="ECO:0000313" key="6">
    <source>
        <dbReference type="Proteomes" id="UP000619376"/>
    </source>
</evidence>
<dbReference type="InterPro" id="IPR025748">
    <property type="entry name" value="PrcB_C_dom"/>
</dbReference>
<dbReference type="Pfam" id="PF14343">
    <property type="entry name" value="PrcB_C"/>
    <property type="match status" value="1"/>
</dbReference>
<organism evidence="4 5">
    <name type="scientific">Deinococcus metalli</name>
    <dbReference type="NCBI Taxonomy" id="1141878"/>
    <lineage>
        <taxon>Bacteria</taxon>
        <taxon>Thermotogati</taxon>
        <taxon>Deinococcota</taxon>
        <taxon>Deinococci</taxon>
        <taxon>Deinococcales</taxon>
        <taxon>Deinococcaceae</taxon>
        <taxon>Deinococcus</taxon>
    </lineage>
</organism>
<gene>
    <name evidence="3" type="ORF">GCM10017781_02250</name>
    <name evidence="4" type="ORF">HNQ07_000815</name>
</gene>